<dbReference type="PANTHER" id="PTHR46732">
    <property type="entry name" value="ATP-DEPENDENT PROTEASE LA (LON) DOMAIN PROTEIN"/>
    <property type="match status" value="1"/>
</dbReference>
<dbReference type="RefSeq" id="WP_015259403.1">
    <property type="nucleotide sequence ID" value="NC_019902.2"/>
</dbReference>
<evidence type="ECO:0000313" key="2">
    <source>
        <dbReference type="EMBL" id="AGA34292.1"/>
    </source>
</evidence>
<dbReference type="PROSITE" id="PS51787">
    <property type="entry name" value="LON_N"/>
    <property type="match status" value="1"/>
</dbReference>
<dbReference type="SUPFAM" id="SSF88697">
    <property type="entry name" value="PUA domain-like"/>
    <property type="match status" value="1"/>
</dbReference>
<evidence type="ECO:0000313" key="3">
    <source>
        <dbReference type="Proteomes" id="UP000010809"/>
    </source>
</evidence>
<dbReference type="GO" id="GO:0008233">
    <property type="term" value="F:peptidase activity"/>
    <property type="evidence" value="ECO:0007669"/>
    <property type="project" value="UniProtKB-KW"/>
</dbReference>
<dbReference type="eggNOG" id="COG2802">
    <property type="taxonomic scope" value="Bacteria"/>
</dbReference>
<dbReference type="PATRIC" id="fig|1255043.3.peg.2677"/>
<dbReference type="OrthoDB" id="8558970at2"/>
<dbReference type="HOGENOM" id="CLU_048359_3_0_6"/>
<dbReference type="STRING" id="1255043.TVNIR_2651"/>
<dbReference type="Gene3D" id="1.10.4060.10">
    <property type="entry name" value="BPP1347 like domain"/>
    <property type="match status" value="1"/>
</dbReference>
<accession>L0DZ64</accession>
<gene>
    <name evidence="2" type="ordered locus">TVNIR_2651</name>
</gene>
<dbReference type="Proteomes" id="UP000010809">
    <property type="component" value="Chromosome"/>
</dbReference>
<protein>
    <submittedName>
        <fullName evidence="2">N-terminal domain of Lon protease-like uncharacterized protein</fullName>
    </submittedName>
</protein>
<dbReference type="InterPro" id="IPR015947">
    <property type="entry name" value="PUA-like_sf"/>
</dbReference>
<keyword evidence="3" id="KW-1185">Reference proteome</keyword>
<name>L0DZ64_THIND</name>
<dbReference type="AlphaFoldDB" id="L0DZ64"/>
<sequence length="194" mass="21809">MKTLPVFPLNTVLFPDGLLPLRIFETRYIDMVRECMRGGGDGFVVVRIGQGSETSPAAEFAALGTRAEIIDWEQRPDGLLGILACGRERVRILGHRQRPDGLILGDTESVPEWPALDLPLEYASLAGLLERLLDQLGTPWSHLERRLQDSAWVAGRLIELLPLELDIKQSLLEEDDPLERLRRLRAAMLRTPDP</sequence>
<dbReference type="Gene3D" id="2.30.130.40">
    <property type="entry name" value="LON domain-like"/>
    <property type="match status" value="1"/>
</dbReference>
<organism evidence="2 3">
    <name type="scientific">Thioalkalivibrio nitratireducens (strain DSM 14787 / UNIQEM 213 / ALEN2)</name>
    <dbReference type="NCBI Taxonomy" id="1255043"/>
    <lineage>
        <taxon>Bacteria</taxon>
        <taxon>Pseudomonadati</taxon>
        <taxon>Pseudomonadota</taxon>
        <taxon>Gammaproteobacteria</taxon>
        <taxon>Chromatiales</taxon>
        <taxon>Ectothiorhodospiraceae</taxon>
        <taxon>Thioalkalivibrio</taxon>
    </lineage>
</organism>
<proteinExistence type="predicted"/>
<feature type="domain" description="Lon N-terminal" evidence="1">
    <location>
        <begin position="1"/>
        <end position="192"/>
    </location>
</feature>
<dbReference type="GO" id="GO:0006508">
    <property type="term" value="P:proteolysis"/>
    <property type="evidence" value="ECO:0007669"/>
    <property type="project" value="UniProtKB-KW"/>
</dbReference>
<evidence type="ECO:0000259" key="1">
    <source>
        <dbReference type="PROSITE" id="PS51787"/>
    </source>
</evidence>
<dbReference type="PANTHER" id="PTHR46732:SF8">
    <property type="entry name" value="ATP-DEPENDENT PROTEASE LA (LON) DOMAIN PROTEIN"/>
    <property type="match status" value="1"/>
</dbReference>
<dbReference type="InterPro" id="IPR003111">
    <property type="entry name" value="Lon_prtase_N"/>
</dbReference>
<dbReference type="SMART" id="SM00464">
    <property type="entry name" value="LON"/>
    <property type="match status" value="1"/>
</dbReference>
<dbReference type="KEGG" id="tni:TVNIR_2651"/>
<dbReference type="InterPro" id="IPR046336">
    <property type="entry name" value="Lon_prtase_N_sf"/>
</dbReference>
<dbReference type="EMBL" id="CP003989">
    <property type="protein sequence ID" value="AGA34292.1"/>
    <property type="molecule type" value="Genomic_DNA"/>
</dbReference>
<reference evidence="2" key="1">
    <citation type="submission" date="2015-12" db="EMBL/GenBank/DDBJ databases">
        <authorList>
            <person name="Tikhonova T.V."/>
            <person name="Pavlov A.R."/>
            <person name="Beletsky A.V."/>
            <person name="Mardanov A.V."/>
            <person name="Sorokin D.Y."/>
            <person name="Ravin N.V."/>
            <person name="Popov V.O."/>
        </authorList>
    </citation>
    <scope>NUCLEOTIDE SEQUENCE</scope>
    <source>
        <strain evidence="2">DSM 14787</strain>
    </source>
</reference>
<dbReference type="Pfam" id="PF02190">
    <property type="entry name" value="LON_substr_bdg"/>
    <property type="match status" value="1"/>
</dbReference>